<organism evidence="2 3">
    <name type="scientific">Jeotgalibacillus marinus</name>
    <dbReference type="NCBI Taxonomy" id="86667"/>
    <lineage>
        <taxon>Bacteria</taxon>
        <taxon>Bacillati</taxon>
        <taxon>Bacillota</taxon>
        <taxon>Bacilli</taxon>
        <taxon>Bacillales</taxon>
        <taxon>Caryophanaceae</taxon>
        <taxon>Jeotgalibacillus</taxon>
    </lineage>
</organism>
<evidence type="ECO:0000313" key="3">
    <source>
        <dbReference type="Proteomes" id="UP001556040"/>
    </source>
</evidence>
<dbReference type="InterPro" id="IPR011051">
    <property type="entry name" value="RmlC_Cupin_sf"/>
</dbReference>
<reference evidence="2 3" key="1">
    <citation type="journal article" date="1979" name="Int. J. Syst. Evol. Microbiol.">
        <title>Bacillus globisporus subsp. marinus subsp. nov.</title>
        <authorList>
            <person name="Liu H."/>
        </authorList>
    </citation>
    <scope>NUCLEOTIDE SEQUENCE [LARGE SCALE GENOMIC DNA]</scope>
    <source>
        <strain evidence="2 3">DSM 1297</strain>
    </source>
</reference>
<dbReference type="InterPro" id="IPR006045">
    <property type="entry name" value="Cupin_1"/>
</dbReference>
<dbReference type="RefSeq" id="WP_367780259.1">
    <property type="nucleotide sequence ID" value="NZ_JBFMIA010000015.1"/>
</dbReference>
<protein>
    <submittedName>
        <fullName evidence="2">Cupin domain-containing protein</fullName>
    </submittedName>
</protein>
<dbReference type="Proteomes" id="UP001556040">
    <property type="component" value="Unassembled WGS sequence"/>
</dbReference>
<comment type="caution">
    <text evidence="2">The sequence shown here is derived from an EMBL/GenBank/DDBJ whole genome shotgun (WGS) entry which is preliminary data.</text>
</comment>
<evidence type="ECO:0000313" key="2">
    <source>
        <dbReference type="EMBL" id="MEW9502771.1"/>
    </source>
</evidence>
<keyword evidence="3" id="KW-1185">Reference proteome</keyword>
<dbReference type="InterPro" id="IPR014710">
    <property type="entry name" value="RmlC-like_jellyroll"/>
</dbReference>
<feature type="domain" description="Cupin type-1" evidence="1">
    <location>
        <begin position="25"/>
        <end position="167"/>
    </location>
</feature>
<dbReference type="SUPFAM" id="SSF51182">
    <property type="entry name" value="RmlC-like cupins"/>
    <property type="match status" value="1"/>
</dbReference>
<sequence>MTSPTSGYVTDNRNITGNGTPNLFFDINNSLSFERNPENKLFLLSSTQTPAMIGGSVANMELSKGFIREPHWHTNAWELDYLISGSATVSVLDPKNNLQTFKLTKSGETVFIPMGWWHWVAADSDNTQLLLFFNNDQIETQDGSTTLTRTPLEVYNQAYNIDPRLMGRALEPIDGTDGVIIGPPKNNNNPDI</sequence>
<evidence type="ECO:0000259" key="1">
    <source>
        <dbReference type="SMART" id="SM00835"/>
    </source>
</evidence>
<dbReference type="CDD" id="cd20306">
    <property type="entry name" value="cupin_OxDC-like"/>
    <property type="match status" value="1"/>
</dbReference>
<proteinExistence type="predicted"/>
<dbReference type="SMART" id="SM00835">
    <property type="entry name" value="Cupin_1"/>
    <property type="match status" value="1"/>
</dbReference>
<dbReference type="EMBL" id="JBFMIA010000015">
    <property type="protein sequence ID" value="MEW9502771.1"/>
    <property type="molecule type" value="Genomic_DNA"/>
</dbReference>
<gene>
    <name evidence="2" type="ORF">AB1471_13310</name>
</gene>
<dbReference type="Pfam" id="PF00190">
    <property type="entry name" value="Cupin_1"/>
    <property type="match status" value="1"/>
</dbReference>
<accession>A0ABV3Q5Z7</accession>
<name>A0ABV3Q5Z7_9BACL</name>
<dbReference type="Gene3D" id="2.60.120.10">
    <property type="entry name" value="Jelly Rolls"/>
    <property type="match status" value="1"/>
</dbReference>